<evidence type="ECO:0000313" key="2">
    <source>
        <dbReference type="Proteomes" id="UP001209701"/>
    </source>
</evidence>
<evidence type="ECO:0000313" key="1">
    <source>
        <dbReference type="EMBL" id="MCV2367967.1"/>
    </source>
</evidence>
<dbReference type="RefSeq" id="WP_263570592.1">
    <property type="nucleotide sequence ID" value="NZ_JAJIRN010000003.1"/>
</dbReference>
<protein>
    <submittedName>
        <fullName evidence="1">DUF1579 domain-containing protein</fullName>
    </submittedName>
</protein>
<dbReference type="Proteomes" id="UP001209701">
    <property type="component" value="Unassembled WGS sequence"/>
</dbReference>
<comment type="caution">
    <text evidence="1">The sequence shown here is derived from an EMBL/GenBank/DDBJ whole genome shotgun (WGS) entry which is preliminary data.</text>
</comment>
<accession>A0ABT2YD52</accession>
<gene>
    <name evidence="1" type="ORF">LNV07_07640</name>
</gene>
<name>A0ABT2YD52_9BURK</name>
<reference evidence="1 2" key="1">
    <citation type="submission" date="2021-11" db="EMBL/GenBank/DDBJ databases">
        <authorList>
            <person name="Liang Q."/>
            <person name="Mou H."/>
            <person name="Liu Z."/>
        </authorList>
    </citation>
    <scope>NUCLEOTIDE SEQUENCE [LARGE SCALE GENOMIC DNA]</scope>
    <source>
        <strain evidence="1 2">CHU3</strain>
    </source>
</reference>
<dbReference type="EMBL" id="JAJIRN010000003">
    <property type="protein sequence ID" value="MCV2367967.1"/>
    <property type="molecule type" value="Genomic_DNA"/>
</dbReference>
<proteinExistence type="predicted"/>
<keyword evidence="2" id="KW-1185">Reference proteome</keyword>
<sequence>MPTPGSADIGPSAANDFDFFIGNWRVQHRRLKQRLLACQEWEAFEGSSAAQKVLGGQGNLDDNLLCMAEGAYRAVTLRSFDAASGLWSIWWLDGRHPGRLDVPVVGGFSDASGERIGLFYADDTLNGQAIRVRFLWTPRSELGQPRWEQAFSVDGGLSWESNWVMDFSRLDAAPGLEPCL</sequence>
<organism evidence="1 2">
    <name type="scientific">Roseateles oligotrophus</name>
    <dbReference type="NCBI Taxonomy" id="1769250"/>
    <lineage>
        <taxon>Bacteria</taxon>
        <taxon>Pseudomonadati</taxon>
        <taxon>Pseudomonadota</taxon>
        <taxon>Betaproteobacteria</taxon>
        <taxon>Burkholderiales</taxon>
        <taxon>Sphaerotilaceae</taxon>
        <taxon>Roseateles</taxon>
    </lineage>
</organism>